<dbReference type="PROSITE" id="PS50943">
    <property type="entry name" value="HTH_CROC1"/>
    <property type="match status" value="1"/>
</dbReference>
<protein>
    <submittedName>
        <fullName evidence="3">Helix-turn-helix transcriptional regulator</fullName>
    </submittedName>
</protein>
<reference evidence="3" key="1">
    <citation type="submission" date="2022-05" db="EMBL/GenBank/DDBJ databases">
        <title>Draft genome sequence of Clostridium tertium strain CP3 isolated from Peru.</title>
        <authorList>
            <person name="Hurtado R."/>
            <person name="Lima L."/>
            <person name="Sousa T."/>
            <person name="Jaiswal A.K."/>
            <person name="Tiwari S."/>
            <person name="Maturrano L."/>
            <person name="Brenig B."/>
            <person name="Azevedo V."/>
        </authorList>
    </citation>
    <scope>NUCLEOTIDE SEQUENCE</scope>
    <source>
        <strain evidence="3">CP3</strain>
    </source>
</reference>
<dbReference type="Proteomes" id="UP001141183">
    <property type="component" value="Unassembled WGS sequence"/>
</dbReference>
<keyword evidence="4" id="KW-1185">Reference proteome</keyword>
<evidence type="ECO:0000259" key="2">
    <source>
        <dbReference type="PROSITE" id="PS50943"/>
    </source>
</evidence>
<dbReference type="InterPro" id="IPR050807">
    <property type="entry name" value="TransReg_Diox_bact_type"/>
</dbReference>
<gene>
    <name evidence="3" type="ORF">NE398_18585</name>
</gene>
<dbReference type="SUPFAM" id="SSF47413">
    <property type="entry name" value="lambda repressor-like DNA-binding domains"/>
    <property type="match status" value="1"/>
</dbReference>
<dbReference type="InterPro" id="IPR010982">
    <property type="entry name" value="Lambda_DNA-bd_dom_sf"/>
</dbReference>
<dbReference type="PANTHER" id="PTHR46797">
    <property type="entry name" value="HTH-TYPE TRANSCRIPTIONAL REGULATOR"/>
    <property type="match status" value="1"/>
</dbReference>
<evidence type="ECO:0000256" key="1">
    <source>
        <dbReference type="ARBA" id="ARBA00023125"/>
    </source>
</evidence>
<evidence type="ECO:0000313" key="3">
    <source>
        <dbReference type="EMBL" id="MDC4242140.1"/>
    </source>
</evidence>
<feature type="domain" description="HTH cro/C1-type" evidence="2">
    <location>
        <begin position="4"/>
        <end position="61"/>
    </location>
</feature>
<dbReference type="RefSeq" id="WP_099346078.1">
    <property type="nucleotide sequence ID" value="NZ_JAMRYU010000024.1"/>
</dbReference>
<dbReference type="Pfam" id="PF01381">
    <property type="entry name" value="HTH_3"/>
    <property type="match status" value="1"/>
</dbReference>
<evidence type="ECO:0000313" key="4">
    <source>
        <dbReference type="Proteomes" id="UP001141183"/>
    </source>
</evidence>
<dbReference type="GO" id="GO:0003677">
    <property type="term" value="F:DNA binding"/>
    <property type="evidence" value="ECO:0007669"/>
    <property type="project" value="UniProtKB-KW"/>
</dbReference>
<organism evidence="3 4">
    <name type="scientific">Clostridium tertium</name>
    <dbReference type="NCBI Taxonomy" id="1559"/>
    <lineage>
        <taxon>Bacteria</taxon>
        <taxon>Bacillati</taxon>
        <taxon>Bacillota</taxon>
        <taxon>Clostridia</taxon>
        <taxon>Eubacteriales</taxon>
        <taxon>Clostridiaceae</taxon>
        <taxon>Clostridium</taxon>
    </lineage>
</organism>
<dbReference type="GO" id="GO:0003700">
    <property type="term" value="F:DNA-binding transcription factor activity"/>
    <property type="evidence" value="ECO:0007669"/>
    <property type="project" value="TreeGrafter"/>
</dbReference>
<dbReference type="InterPro" id="IPR001387">
    <property type="entry name" value="Cro/C1-type_HTH"/>
</dbReference>
<accession>A0A9X3XM59</accession>
<sequence>MNKIKELRNLKGLTIRDLAKISDISPSYISELENDSENIKNPSKDVMDRIAKALEATVPEVFY</sequence>
<dbReference type="Gene3D" id="1.10.260.40">
    <property type="entry name" value="lambda repressor-like DNA-binding domains"/>
    <property type="match status" value="1"/>
</dbReference>
<dbReference type="GO" id="GO:0005829">
    <property type="term" value="C:cytosol"/>
    <property type="evidence" value="ECO:0007669"/>
    <property type="project" value="TreeGrafter"/>
</dbReference>
<name>A0A9X3XM59_9CLOT</name>
<dbReference type="PANTHER" id="PTHR46797:SF1">
    <property type="entry name" value="METHYLPHOSPHONATE SYNTHASE"/>
    <property type="match status" value="1"/>
</dbReference>
<dbReference type="CDD" id="cd00093">
    <property type="entry name" value="HTH_XRE"/>
    <property type="match status" value="1"/>
</dbReference>
<comment type="caution">
    <text evidence="3">The sequence shown here is derived from an EMBL/GenBank/DDBJ whole genome shotgun (WGS) entry which is preliminary data.</text>
</comment>
<proteinExistence type="predicted"/>
<keyword evidence="1" id="KW-0238">DNA-binding</keyword>
<dbReference type="EMBL" id="JAMRYU010000024">
    <property type="protein sequence ID" value="MDC4242140.1"/>
    <property type="molecule type" value="Genomic_DNA"/>
</dbReference>
<dbReference type="SMART" id="SM00530">
    <property type="entry name" value="HTH_XRE"/>
    <property type="match status" value="1"/>
</dbReference>
<dbReference type="AlphaFoldDB" id="A0A9X3XM59"/>